<evidence type="ECO:0000313" key="7">
    <source>
        <dbReference type="Proteomes" id="UP001634747"/>
    </source>
</evidence>
<feature type="domain" description="RsdA/BaiN/AoA(So)-like Rossmann fold-like" evidence="4">
    <location>
        <begin position="11"/>
        <end position="400"/>
    </location>
</feature>
<sequence length="402" mass="42797">MTQGNPQRRWDVVVLGAGAAGLMCAAEAGKRGRSVLLLDHAERAGKKILISGGGRCNFTNLHCTPANFLSENPHFAKSALARYTPKDFVALVEMHRIPYHHKTLGQLFCDGSAQAIVTMLEAECRDAGVETRLRSAVERVERDADGFTVYTASGAVETRTVVVATGGLSIPKMGATGIGYDIARGFGLGIVEPRAALVPLTLPEPVLEHWAAISGVSAEVTATIVPAAKRRVAPPVFREKLLFTHRGVSGPAVLQASSYRAPGDLLRLDLAPGKNVFGPLLQPGARRDEPTTSALLRAHVSQRLSDRWLQANAPPDWKNRSLEQMEATLHAWTLPIAGDEGFSKAEVTRGGVSTADLDSATLQAKSVPGLAFIGEVVDVTGHLGGHNFQWAWASAFAAAQAL</sequence>
<proteinExistence type="predicted"/>
<keyword evidence="2" id="KW-0285">Flavoprotein</keyword>
<dbReference type="Gene3D" id="1.10.8.260">
    <property type="entry name" value="HI0933 insert domain-like"/>
    <property type="match status" value="1"/>
</dbReference>
<dbReference type="Gene3D" id="3.50.50.60">
    <property type="entry name" value="FAD/NAD(P)-binding domain"/>
    <property type="match status" value="1"/>
</dbReference>
<dbReference type="InterPro" id="IPR055178">
    <property type="entry name" value="RsdA/BaiN/AoA(So)-like_dom"/>
</dbReference>
<reference evidence="6 7" key="1">
    <citation type="submission" date="2024-12" db="EMBL/GenBank/DDBJ databases">
        <authorList>
            <person name="Lee Y."/>
        </authorList>
    </citation>
    <scope>NUCLEOTIDE SEQUENCE [LARGE SCALE GENOMIC DNA]</scope>
    <source>
        <strain evidence="6 7">03SUJ4</strain>
    </source>
</reference>
<evidence type="ECO:0000256" key="3">
    <source>
        <dbReference type="ARBA" id="ARBA00022827"/>
    </source>
</evidence>
<dbReference type="Gene3D" id="2.40.30.10">
    <property type="entry name" value="Translation factors"/>
    <property type="match status" value="1"/>
</dbReference>
<name>A0ABW9KQ36_9BACT</name>
<keyword evidence="7" id="KW-1185">Reference proteome</keyword>
<evidence type="ECO:0000256" key="2">
    <source>
        <dbReference type="ARBA" id="ARBA00022630"/>
    </source>
</evidence>
<dbReference type="NCBIfam" id="TIGR00275">
    <property type="entry name" value="aminoacetone oxidase family FAD-binding enzyme"/>
    <property type="match status" value="1"/>
</dbReference>
<dbReference type="SUPFAM" id="SSF160996">
    <property type="entry name" value="HI0933 insert domain-like"/>
    <property type="match status" value="1"/>
</dbReference>
<evidence type="ECO:0000256" key="1">
    <source>
        <dbReference type="ARBA" id="ARBA00001974"/>
    </source>
</evidence>
<protein>
    <submittedName>
        <fullName evidence="6">NAD(P)/FAD-dependent oxidoreductase</fullName>
    </submittedName>
</protein>
<dbReference type="Proteomes" id="UP001634747">
    <property type="component" value="Unassembled WGS sequence"/>
</dbReference>
<comment type="caution">
    <text evidence="6">The sequence shown here is derived from an EMBL/GenBank/DDBJ whole genome shotgun (WGS) entry which is preliminary data.</text>
</comment>
<organism evidence="6 7">
    <name type="scientific">Terriglobus aquaticus</name>
    <dbReference type="NCBI Taxonomy" id="940139"/>
    <lineage>
        <taxon>Bacteria</taxon>
        <taxon>Pseudomonadati</taxon>
        <taxon>Acidobacteriota</taxon>
        <taxon>Terriglobia</taxon>
        <taxon>Terriglobales</taxon>
        <taxon>Acidobacteriaceae</taxon>
        <taxon>Terriglobus</taxon>
    </lineage>
</organism>
<keyword evidence="3" id="KW-0274">FAD</keyword>
<evidence type="ECO:0000259" key="4">
    <source>
        <dbReference type="Pfam" id="PF03486"/>
    </source>
</evidence>
<evidence type="ECO:0000313" key="6">
    <source>
        <dbReference type="EMBL" id="MFN2977478.1"/>
    </source>
</evidence>
<dbReference type="InterPro" id="IPR004792">
    <property type="entry name" value="BaiN-like"/>
</dbReference>
<dbReference type="InterPro" id="IPR057661">
    <property type="entry name" value="RsdA/BaiN/AoA(So)_Rossmann"/>
</dbReference>
<dbReference type="EMBL" id="JBJYXY010000001">
    <property type="protein sequence ID" value="MFN2977478.1"/>
    <property type="molecule type" value="Genomic_DNA"/>
</dbReference>
<dbReference type="PRINTS" id="PR00411">
    <property type="entry name" value="PNDRDTASEI"/>
</dbReference>
<accession>A0ABW9KQ36</accession>
<feature type="domain" description="RsdA/BaiN/AoA(So)-like insert" evidence="5">
    <location>
        <begin position="194"/>
        <end position="347"/>
    </location>
</feature>
<evidence type="ECO:0000259" key="5">
    <source>
        <dbReference type="Pfam" id="PF22780"/>
    </source>
</evidence>
<gene>
    <name evidence="6" type="ORF">ACK2TP_17030</name>
</gene>
<dbReference type="PANTHER" id="PTHR42887">
    <property type="entry name" value="OS12G0638800 PROTEIN"/>
    <property type="match status" value="1"/>
</dbReference>
<dbReference type="SUPFAM" id="SSF51905">
    <property type="entry name" value="FAD/NAD(P)-binding domain"/>
    <property type="match status" value="1"/>
</dbReference>
<comment type="cofactor">
    <cofactor evidence="1">
        <name>FAD</name>
        <dbReference type="ChEBI" id="CHEBI:57692"/>
    </cofactor>
</comment>
<dbReference type="RefSeq" id="WP_263414360.1">
    <property type="nucleotide sequence ID" value="NZ_BAABBH010000001.1"/>
</dbReference>
<dbReference type="Pfam" id="PF03486">
    <property type="entry name" value="HI0933_like"/>
    <property type="match status" value="1"/>
</dbReference>
<dbReference type="PANTHER" id="PTHR42887:SF2">
    <property type="entry name" value="OS12G0638800 PROTEIN"/>
    <property type="match status" value="1"/>
</dbReference>
<dbReference type="InterPro" id="IPR023166">
    <property type="entry name" value="BaiN-like_dom_sf"/>
</dbReference>
<dbReference type="InterPro" id="IPR036188">
    <property type="entry name" value="FAD/NAD-bd_sf"/>
</dbReference>
<dbReference type="Pfam" id="PF22780">
    <property type="entry name" value="HI0933_like_1st"/>
    <property type="match status" value="1"/>
</dbReference>